<evidence type="ECO:0000313" key="3">
    <source>
        <dbReference type="Proteomes" id="UP001597083"/>
    </source>
</evidence>
<organism evidence="2 3">
    <name type="scientific">Actinomadura adrarensis</name>
    <dbReference type="NCBI Taxonomy" id="1819600"/>
    <lineage>
        <taxon>Bacteria</taxon>
        <taxon>Bacillati</taxon>
        <taxon>Actinomycetota</taxon>
        <taxon>Actinomycetes</taxon>
        <taxon>Streptosporangiales</taxon>
        <taxon>Thermomonosporaceae</taxon>
        <taxon>Actinomadura</taxon>
    </lineage>
</organism>
<feature type="domain" description="HTH-like" evidence="1">
    <location>
        <begin position="54"/>
        <end position="103"/>
    </location>
</feature>
<dbReference type="PANTHER" id="PTHR46889">
    <property type="entry name" value="TRANSPOSASE INSF FOR INSERTION SEQUENCE IS3B-RELATED"/>
    <property type="match status" value="1"/>
</dbReference>
<gene>
    <name evidence="2" type="ORF">ACFQ07_33420</name>
</gene>
<dbReference type="EMBL" id="JBHTIR010004369">
    <property type="protein sequence ID" value="MFD0857153.1"/>
    <property type="molecule type" value="Genomic_DNA"/>
</dbReference>
<dbReference type="PANTHER" id="PTHR46889:SF4">
    <property type="entry name" value="TRANSPOSASE INSO FOR INSERTION SEQUENCE ELEMENT IS911B-RELATED"/>
    <property type="match status" value="1"/>
</dbReference>
<dbReference type="Proteomes" id="UP001597083">
    <property type="component" value="Unassembled WGS sequence"/>
</dbReference>
<accession>A0ABW3CRV3</accession>
<evidence type="ECO:0000313" key="2">
    <source>
        <dbReference type="EMBL" id="MFD0857153.1"/>
    </source>
</evidence>
<keyword evidence="3" id="KW-1185">Reference proteome</keyword>
<sequence length="186" mass="20685">MTSRYEFIDAEYANPSVRIDGASPSIVRMCEWLGVSRSGFYEWRTRPESATARRRDELKVLVRHFFDASDGTYGYRRIHAGVAAGLELVRSLMRELGLEPCQPRPWRASLTEQDGSVHRIPDLVGRDFTAEAPGRKLVGSGSRRESHPPAPTEPCVIVSHYTALVILITRNCGTIASERTSVGIAV</sequence>
<dbReference type="Pfam" id="PF13276">
    <property type="entry name" value="HTH_21"/>
    <property type="match status" value="1"/>
</dbReference>
<dbReference type="InterPro" id="IPR025948">
    <property type="entry name" value="HTH-like_dom"/>
</dbReference>
<evidence type="ECO:0000259" key="1">
    <source>
        <dbReference type="Pfam" id="PF13276"/>
    </source>
</evidence>
<comment type="caution">
    <text evidence="2">The sequence shown here is derived from an EMBL/GenBank/DDBJ whole genome shotgun (WGS) entry which is preliminary data.</text>
</comment>
<reference evidence="3" key="1">
    <citation type="journal article" date="2019" name="Int. J. Syst. Evol. Microbiol.">
        <title>The Global Catalogue of Microorganisms (GCM) 10K type strain sequencing project: providing services to taxonomists for standard genome sequencing and annotation.</title>
        <authorList>
            <consortium name="The Broad Institute Genomics Platform"/>
            <consortium name="The Broad Institute Genome Sequencing Center for Infectious Disease"/>
            <person name="Wu L."/>
            <person name="Ma J."/>
        </authorList>
    </citation>
    <scope>NUCLEOTIDE SEQUENCE [LARGE SCALE GENOMIC DNA]</scope>
    <source>
        <strain evidence="3">JCM 31696</strain>
    </source>
</reference>
<proteinExistence type="predicted"/>
<protein>
    <submittedName>
        <fullName evidence="2">IS3 family transposase</fullName>
    </submittedName>
</protein>
<name>A0ABW3CRV3_9ACTN</name>
<dbReference type="InterPro" id="IPR050900">
    <property type="entry name" value="Transposase_IS3/IS150/IS904"/>
</dbReference>